<dbReference type="InterPro" id="IPR001810">
    <property type="entry name" value="F-box_dom"/>
</dbReference>
<keyword evidence="3" id="KW-1185">Reference proteome</keyword>
<sequence>SENDDSLDFLPTYQAGPQWTTRHQRQTIIDHDDEATKGVDSYKVAAFGGWNDLPPSVGYAIFATLPPGDLFAVSNACSSWRRAARDPRLWPTMVVVQPQMMNIPMDVWGEVEGTFGVKFLKFSYNNFDSDAFGNGLEGLVTMYEGTMRTNEVLIEVLTARPKDKWNLVGETRISCSLETGSAKAFSHNFGPRIRLSNYQDVVDHLTDSKTVTLTHSLANCENFDSVSYGNLKTGHTVDTFYVYQQGDQEMLKVVSTTAIFRNTQGFGSPYAVFTTNTNVFADGTVQVKPSFWDTIEWDNELGDGTGGSEVMEFICQLDPESTVFWASPDIVQPTFVGYSEVATALESGHELELVLDATECGNDVGQPNPATGLGTSIGGWEKTANGTIGFTAFHITEQGMIHYETYLLNPDNTLNLHINQFIYIGGINVMEVDVICEDISKAGFFYSRHPDLREDKNTMELLQEEVVSTGRPSVVINYFNCQDSAFGSEVTLAGFPAKFNYLSG</sequence>
<dbReference type="PROSITE" id="PS50181">
    <property type="entry name" value="FBOX"/>
    <property type="match status" value="1"/>
</dbReference>
<evidence type="ECO:0000313" key="3">
    <source>
        <dbReference type="Proteomes" id="UP000678499"/>
    </source>
</evidence>
<feature type="non-terminal residue" evidence="2">
    <location>
        <position position="504"/>
    </location>
</feature>
<dbReference type="Proteomes" id="UP000678499">
    <property type="component" value="Unassembled WGS sequence"/>
</dbReference>
<gene>
    <name evidence="2" type="ORF">NMOB1V02_LOCUS12190</name>
</gene>
<dbReference type="AlphaFoldDB" id="A0A7R9BZN7"/>
<feature type="domain" description="F-box" evidence="1">
    <location>
        <begin position="47"/>
        <end position="93"/>
    </location>
</feature>
<dbReference type="InterPro" id="IPR010694">
    <property type="entry name" value="Uncharacterised_VirK"/>
</dbReference>
<dbReference type="Pfam" id="PF12937">
    <property type="entry name" value="F-box-like"/>
    <property type="match status" value="1"/>
</dbReference>
<dbReference type="SUPFAM" id="SSF81383">
    <property type="entry name" value="F-box domain"/>
    <property type="match status" value="1"/>
</dbReference>
<dbReference type="EMBL" id="CAJPEX010008812">
    <property type="protein sequence ID" value="CAG0924737.1"/>
    <property type="molecule type" value="Genomic_DNA"/>
</dbReference>
<dbReference type="InterPro" id="IPR036047">
    <property type="entry name" value="F-box-like_dom_sf"/>
</dbReference>
<organism evidence="2">
    <name type="scientific">Notodromas monacha</name>
    <dbReference type="NCBI Taxonomy" id="399045"/>
    <lineage>
        <taxon>Eukaryota</taxon>
        <taxon>Metazoa</taxon>
        <taxon>Ecdysozoa</taxon>
        <taxon>Arthropoda</taxon>
        <taxon>Crustacea</taxon>
        <taxon>Oligostraca</taxon>
        <taxon>Ostracoda</taxon>
        <taxon>Podocopa</taxon>
        <taxon>Podocopida</taxon>
        <taxon>Cypridocopina</taxon>
        <taxon>Cypridoidea</taxon>
        <taxon>Cyprididae</taxon>
        <taxon>Notodromas</taxon>
    </lineage>
</organism>
<accession>A0A7R9BZN7</accession>
<feature type="non-terminal residue" evidence="2">
    <location>
        <position position="1"/>
    </location>
</feature>
<evidence type="ECO:0000259" key="1">
    <source>
        <dbReference type="PROSITE" id="PS50181"/>
    </source>
</evidence>
<dbReference type="Pfam" id="PF06903">
    <property type="entry name" value="VirK"/>
    <property type="match status" value="1"/>
</dbReference>
<dbReference type="EMBL" id="OA890849">
    <property type="protein sequence ID" value="CAD7284585.1"/>
    <property type="molecule type" value="Genomic_DNA"/>
</dbReference>
<evidence type="ECO:0000313" key="2">
    <source>
        <dbReference type="EMBL" id="CAD7284585.1"/>
    </source>
</evidence>
<dbReference type="Gene3D" id="1.20.1280.50">
    <property type="match status" value="1"/>
</dbReference>
<reference evidence="2" key="1">
    <citation type="submission" date="2020-11" db="EMBL/GenBank/DDBJ databases">
        <authorList>
            <person name="Tran Van P."/>
        </authorList>
    </citation>
    <scope>NUCLEOTIDE SEQUENCE</scope>
</reference>
<dbReference type="SMART" id="SM00256">
    <property type="entry name" value="FBOX"/>
    <property type="match status" value="1"/>
</dbReference>
<protein>
    <recommendedName>
        <fullName evidence="1">F-box domain-containing protein</fullName>
    </recommendedName>
</protein>
<proteinExistence type="predicted"/>
<name>A0A7R9BZN7_9CRUS</name>